<keyword evidence="1" id="KW-0812">Transmembrane</keyword>
<feature type="transmembrane region" description="Helical" evidence="1">
    <location>
        <begin position="91"/>
        <end position="108"/>
    </location>
</feature>
<gene>
    <name evidence="2" type="ORF">FloV-SA2_00368</name>
</gene>
<keyword evidence="1" id="KW-1133">Transmembrane helix</keyword>
<organism evidence="2">
    <name type="scientific">Florenciella sp. virus SA2</name>
    <dbReference type="NCBI Taxonomy" id="3240092"/>
    <lineage>
        <taxon>Viruses</taxon>
    </lineage>
</organism>
<reference evidence="2" key="1">
    <citation type="submission" date="2024-03" db="EMBL/GenBank/DDBJ databases">
        <title>Eukaryotic viruses encode the ribosomal protein eL40.</title>
        <authorList>
            <person name="Thomy J."/>
            <person name="Schvarcz C.R."/>
            <person name="McBeain K.A."/>
            <person name="Edwards K.F."/>
            <person name="Steward G.F."/>
        </authorList>
    </citation>
    <scope>NUCLEOTIDE SEQUENCE</scope>
    <source>
        <strain evidence="2">FloV-SA2</strain>
    </source>
</reference>
<feature type="transmembrane region" description="Helical" evidence="1">
    <location>
        <begin position="65"/>
        <end position="85"/>
    </location>
</feature>
<name>A0AB39JFL7_9VIRU</name>
<dbReference type="EMBL" id="PP542043">
    <property type="protein sequence ID" value="XDO02186.1"/>
    <property type="molecule type" value="Genomic_DNA"/>
</dbReference>
<evidence type="ECO:0000256" key="1">
    <source>
        <dbReference type="SAM" id="Phobius"/>
    </source>
</evidence>
<accession>A0AB39JFL7</accession>
<keyword evidence="1" id="KW-0472">Membrane</keyword>
<evidence type="ECO:0000313" key="2">
    <source>
        <dbReference type="EMBL" id="XDO02186.1"/>
    </source>
</evidence>
<feature type="transmembrane region" description="Helical" evidence="1">
    <location>
        <begin position="120"/>
        <end position="139"/>
    </location>
</feature>
<sequence>MTDIIITNNDVANGRYLCYSSLLFLIPSAGCCYYNIDYVGQLGIITTGVSINLWRKFEFGWRRNWDLICSRIMCIVISFYFLLYSKSKYDIIYSIILLIICAYLYNSADFNNNKFWYKYHITFHICLTFIGLFTIYKIINFYKKSFVLL</sequence>
<proteinExistence type="predicted"/>
<protein>
    <submittedName>
        <fullName evidence="2">Uncharacterized protein</fullName>
    </submittedName>
</protein>